<dbReference type="Proteomes" id="UP000215914">
    <property type="component" value="Unassembled WGS sequence"/>
</dbReference>
<protein>
    <submittedName>
        <fullName evidence="2">Retrotransposon gag domain-containing protein</fullName>
    </submittedName>
</protein>
<dbReference type="AlphaFoldDB" id="A0A9K3NZ43"/>
<evidence type="ECO:0000313" key="3">
    <source>
        <dbReference type="Proteomes" id="UP000215914"/>
    </source>
</evidence>
<dbReference type="Gramene" id="mRNA:HanXRQr2_Chr02g0068871">
    <property type="protein sequence ID" value="CDS:HanXRQr2_Chr02g0068871.1"/>
    <property type="gene ID" value="HanXRQr2_Chr02g0068871"/>
</dbReference>
<dbReference type="Pfam" id="PF19259">
    <property type="entry name" value="Ty3_capsid"/>
    <property type="match status" value="1"/>
</dbReference>
<proteinExistence type="predicted"/>
<accession>A0A9K3NZ43</accession>
<gene>
    <name evidence="2" type="ORF">HanXRQr2_Chr02g0068871</name>
</gene>
<sequence>MLASNLFKNSTLEWWNTILQSRGSDRVYNMEWEEFKNMVERKFCPPNEKEQIANKFLNLRMTGVDSKGYTTTFFEYARMVPTLASPEPVLISRYIWGLIKEIRHVVKVARPQTIEEAVELANTLTDELVRTREEDQRRNLAQRLTQEFRYGNSNRGKNVGSTSAPYCKACKKKHSGKCSTYYNFCKIPGHKEEDCRKKPNNGMCFNCGEKCHIKLKLVPAMNNKTTKNARAFVLTAEEAKMISDVIAVTSVLVIIVNSSVINEIKLFDPKICLIMYDIFHVLTFIQFQTLYHFLESYTQAGA</sequence>
<dbReference type="EMBL" id="MNCJ02000317">
    <property type="protein sequence ID" value="KAF5818677.1"/>
    <property type="molecule type" value="Genomic_DNA"/>
</dbReference>
<evidence type="ECO:0000259" key="1">
    <source>
        <dbReference type="Pfam" id="PF19259"/>
    </source>
</evidence>
<reference evidence="2" key="2">
    <citation type="submission" date="2020-06" db="EMBL/GenBank/DDBJ databases">
        <title>Helianthus annuus Genome sequencing and assembly Release 2.</title>
        <authorList>
            <person name="Gouzy J."/>
            <person name="Langlade N."/>
            <person name="Munos S."/>
        </authorList>
    </citation>
    <scope>NUCLEOTIDE SEQUENCE</scope>
    <source>
        <tissue evidence="2">Leaves</tissue>
    </source>
</reference>
<comment type="caution">
    <text evidence="2">The sequence shown here is derived from an EMBL/GenBank/DDBJ whole genome shotgun (WGS) entry which is preliminary data.</text>
</comment>
<organism evidence="2 3">
    <name type="scientific">Helianthus annuus</name>
    <name type="common">Common sunflower</name>
    <dbReference type="NCBI Taxonomy" id="4232"/>
    <lineage>
        <taxon>Eukaryota</taxon>
        <taxon>Viridiplantae</taxon>
        <taxon>Streptophyta</taxon>
        <taxon>Embryophyta</taxon>
        <taxon>Tracheophyta</taxon>
        <taxon>Spermatophyta</taxon>
        <taxon>Magnoliopsida</taxon>
        <taxon>eudicotyledons</taxon>
        <taxon>Gunneridae</taxon>
        <taxon>Pentapetalae</taxon>
        <taxon>asterids</taxon>
        <taxon>campanulids</taxon>
        <taxon>Asterales</taxon>
        <taxon>Asteraceae</taxon>
        <taxon>Asteroideae</taxon>
        <taxon>Heliantheae alliance</taxon>
        <taxon>Heliantheae</taxon>
        <taxon>Helianthus</taxon>
    </lineage>
</organism>
<name>A0A9K3NZ43_HELAN</name>
<keyword evidence="3" id="KW-1185">Reference proteome</keyword>
<evidence type="ECO:0000313" key="2">
    <source>
        <dbReference type="EMBL" id="KAF5818677.1"/>
    </source>
</evidence>
<reference evidence="2" key="1">
    <citation type="journal article" date="2017" name="Nature">
        <title>The sunflower genome provides insights into oil metabolism, flowering and Asterid evolution.</title>
        <authorList>
            <person name="Badouin H."/>
            <person name="Gouzy J."/>
            <person name="Grassa C.J."/>
            <person name="Murat F."/>
            <person name="Staton S.E."/>
            <person name="Cottret L."/>
            <person name="Lelandais-Briere C."/>
            <person name="Owens G.L."/>
            <person name="Carrere S."/>
            <person name="Mayjonade B."/>
            <person name="Legrand L."/>
            <person name="Gill N."/>
            <person name="Kane N.C."/>
            <person name="Bowers J.E."/>
            <person name="Hubner S."/>
            <person name="Bellec A."/>
            <person name="Berard A."/>
            <person name="Berges H."/>
            <person name="Blanchet N."/>
            <person name="Boniface M.C."/>
            <person name="Brunel D."/>
            <person name="Catrice O."/>
            <person name="Chaidir N."/>
            <person name="Claudel C."/>
            <person name="Donnadieu C."/>
            <person name="Faraut T."/>
            <person name="Fievet G."/>
            <person name="Helmstetter N."/>
            <person name="King M."/>
            <person name="Knapp S.J."/>
            <person name="Lai Z."/>
            <person name="Le Paslier M.C."/>
            <person name="Lippi Y."/>
            <person name="Lorenzon L."/>
            <person name="Mandel J.R."/>
            <person name="Marage G."/>
            <person name="Marchand G."/>
            <person name="Marquand E."/>
            <person name="Bret-Mestries E."/>
            <person name="Morien E."/>
            <person name="Nambeesan S."/>
            <person name="Nguyen T."/>
            <person name="Pegot-Espagnet P."/>
            <person name="Pouilly N."/>
            <person name="Raftis F."/>
            <person name="Sallet E."/>
            <person name="Schiex T."/>
            <person name="Thomas J."/>
            <person name="Vandecasteele C."/>
            <person name="Vares D."/>
            <person name="Vear F."/>
            <person name="Vautrin S."/>
            <person name="Crespi M."/>
            <person name="Mangin B."/>
            <person name="Burke J.M."/>
            <person name="Salse J."/>
            <person name="Munos S."/>
            <person name="Vincourt P."/>
            <person name="Rieseberg L.H."/>
            <person name="Langlade N.B."/>
        </authorList>
    </citation>
    <scope>NUCLEOTIDE SEQUENCE</scope>
    <source>
        <tissue evidence="2">Leaves</tissue>
    </source>
</reference>
<feature type="domain" description="Ty3 transposon capsid-like protein" evidence="1">
    <location>
        <begin position="6"/>
        <end position="124"/>
    </location>
</feature>
<dbReference type="InterPro" id="IPR045358">
    <property type="entry name" value="Ty3_capsid"/>
</dbReference>